<feature type="region of interest" description="Disordered" evidence="1">
    <location>
        <begin position="1"/>
        <end position="26"/>
    </location>
</feature>
<dbReference type="EMBL" id="RQIS01000009">
    <property type="protein sequence ID" value="RQH05641.1"/>
    <property type="molecule type" value="Genomic_DNA"/>
</dbReference>
<proteinExistence type="predicted"/>
<protein>
    <submittedName>
        <fullName evidence="2">Uncharacterized protein</fullName>
    </submittedName>
</protein>
<feature type="region of interest" description="Disordered" evidence="1">
    <location>
        <begin position="51"/>
        <end position="76"/>
    </location>
</feature>
<evidence type="ECO:0000313" key="2">
    <source>
        <dbReference type="EMBL" id="RQH05641.1"/>
    </source>
</evidence>
<keyword evidence="3" id="KW-1185">Reference proteome</keyword>
<dbReference type="AlphaFoldDB" id="A0A3N6N4R1"/>
<sequence length="295" mass="31764">MNFLKPVSRSRSPSQTEHPSSVRPSAAPPMRLAGFVFISLLALAGCSDKDVSVEPPPAAQAPEPCDASHACDLPKDDPDRRSILDAVRRLEAAKWDGKLEFLVRRLIKDGDAAYLCALFQVSGQLSRTDEDFDVGMWGLRKQADGWHAVAVGEGLAEKLSQVGCRVSGRDITARNDIIAAIANAQQSAVAARGNSPQASRVNASAPAEYPAAIDRVFNIIRKHHLTSLPAECMETRVSGETTQSYSVDVFEHHDAKCGGDPATSPRLFSFEVNRATGAMQTDALDIANGEMQPIE</sequence>
<gene>
    <name evidence="2" type="ORF">D1Y85_13460</name>
</gene>
<feature type="compositionally biased region" description="Polar residues" evidence="1">
    <location>
        <begin position="9"/>
        <end position="23"/>
    </location>
</feature>
<organism evidence="2 3">
    <name type="scientific">Paraburkholderia dinghuensis</name>
    <dbReference type="NCBI Taxonomy" id="2305225"/>
    <lineage>
        <taxon>Bacteria</taxon>
        <taxon>Pseudomonadati</taxon>
        <taxon>Pseudomonadota</taxon>
        <taxon>Betaproteobacteria</taxon>
        <taxon>Burkholderiales</taxon>
        <taxon>Burkholderiaceae</taxon>
        <taxon>Paraburkholderia</taxon>
    </lineage>
</organism>
<evidence type="ECO:0000313" key="3">
    <source>
        <dbReference type="Proteomes" id="UP000272778"/>
    </source>
</evidence>
<dbReference type="OrthoDB" id="9157426at2"/>
<evidence type="ECO:0000256" key="1">
    <source>
        <dbReference type="SAM" id="MobiDB-lite"/>
    </source>
</evidence>
<reference evidence="2 3" key="1">
    <citation type="submission" date="2018-11" db="EMBL/GenBank/DDBJ databases">
        <title>Paraburkholderia sp. DHOA04, isolated from soil.</title>
        <authorList>
            <person name="Gao Z.-H."/>
            <person name="Qiu L.-H."/>
            <person name="Fu J.-C."/>
        </authorList>
    </citation>
    <scope>NUCLEOTIDE SEQUENCE [LARGE SCALE GENOMIC DNA]</scope>
    <source>
        <strain evidence="2 3">DHOA04</strain>
    </source>
</reference>
<comment type="caution">
    <text evidence="2">The sequence shown here is derived from an EMBL/GenBank/DDBJ whole genome shotgun (WGS) entry which is preliminary data.</text>
</comment>
<name>A0A3N6N4R1_9BURK</name>
<dbReference type="Proteomes" id="UP000272778">
    <property type="component" value="Unassembled WGS sequence"/>
</dbReference>
<accession>A0A3N6N4R1</accession>
<dbReference type="RefSeq" id="WP_124151569.1">
    <property type="nucleotide sequence ID" value="NZ_RQIS01000009.1"/>
</dbReference>